<evidence type="ECO:0000313" key="2">
    <source>
        <dbReference type="EnsemblPlants" id="MELO3C033080.2.1"/>
    </source>
</evidence>
<feature type="compositionally biased region" description="Basic and acidic residues" evidence="1">
    <location>
        <begin position="19"/>
        <end position="36"/>
    </location>
</feature>
<dbReference type="Gramene" id="MELO3C033080.2.1">
    <property type="protein sequence ID" value="MELO3C033080.2.1"/>
    <property type="gene ID" value="MELO3C033080.2"/>
</dbReference>
<proteinExistence type="predicted"/>
<feature type="compositionally biased region" description="Basic and acidic residues" evidence="1">
    <location>
        <begin position="1"/>
        <end position="11"/>
    </location>
</feature>
<feature type="region of interest" description="Disordered" evidence="1">
    <location>
        <begin position="1"/>
        <end position="36"/>
    </location>
</feature>
<protein>
    <submittedName>
        <fullName evidence="2">Uncharacterized protein</fullName>
    </submittedName>
</protein>
<accession>A0A9I9EFM8</accession>
<sequence length="36" mass="4458">MERRSTDDVWKMKRRRRVHSDTHKESEEKSRGGTRE</sequence>
<dbReference type="EnsemblPlants" id="MELO3C033080.2.1">
    <property type="protein sequence ID" value="MELO3C033080.2.1"/>
    <property type="gene ID" value="MELO3C033080.2"/>
</dbReference>
<reference evidence="2" key="1">
    <citation type="submission" date="2023-03" db="UniProtKB">
        <authorList>
            <consortium name="EnsemblPlants"/>
        </authorList>
    </citation>
    <scope>IDENTIFICATION</scope>
</reference>
<name>A0A9I9EFM8_CUCME</name>
<organism evidence="2">
    <name type="scientific">Cucumis melo</name>
    <name type="common">Muskmelon</name>
    <dbReference type="NCBI Taxonomy" id="3656"/>
    <lineage>
        <taxon>Eukaryota</taxon>
        <taxon>Viridiplantae</taxon>
        <taxon>Streptophyta</taxon>
        <taxon>Embryophyta</taxon>
        <taxon>Tracheophyta</taxon>
        <taxon>Spermatophyta</taxon>
        <taxon>Magnoliopsida</taxon>
        <taxon>eudicotyledons</taxon>
        <taxon>Gunneridae</taxon>
        <taxon>Pentapetalae</taxon>
        <taxon>rosids</taxon>
        <taxon>fabids</taxon>
        <taxon>Cucurbitales</taxon>
        <taxon>Cucurbitaceae</taxon>
        <taxon>Benincaseae</taxon>
        <taxon>Cucumis</taxon>
    </lineage>
</organism>
<evidence type="ECO:0000256" key="1">
    <source>
        <dbReference type="SAM" id="MobiDB-lite"/>
    </source>
</evidence>
<dbReference type="AlphaFoldDB" id="A0A9I9EFM8"/>